<proteinExistence type="predicted"/>
<dbReference type="AlphaFoldDB" id="A0A2M7RKP9"/>
<evidence type="ECO:0008006" key="3">
    <source>
        <dbReference type="Google" id="ProtNLM"/>
    </source>
</evidence>
<gene>
    <name evidence="1" type="ORF">COY66_01750</name>
</gene>
<name>A0A2M7RKP9_9BACT</name>
<evidence type="ECO:0000313" key="2">
    <source>
        <dbReference type="Proteomes" id="UP000230779"/>
    </source>
</evidence>
<sequence>MKSEEEIRKTFKLFLDENGILNLSIFNESSDKEETILAAQLIKNEVENILNQSTPKSTNILLDLTPLKIVKVPPSAKAREIYIKLSSDARINKIAIIGASYFHVSIAKSIFTIARKKKVNAFSDRKEASDWLREE</sequence>
<comment type="caution">
    <text evidence="1">The sequence shown here is derived from an EMBL/GenBank/DDBJ whole genome shotgun (WGS) entry which is preliminary data.</text>
</comment>
<dbReference type="InterPro" id="IPR021866">
    <property type="entry name" value="SpoIIAA-like"/>
</dbReference>
<accession>A0A2M7RKP9</accession>
<dbReference type="InterPro" id="IPR038396">
    <property type="entry name" value="SpoIIAA-like_sf"/>
</dbReference>
<dbReference type="Proteomes" id="UP000230779">
    <property type="component" value="Unassembled WGS sequence"/>
</dbReference>
<reference evidence="1 2" key="1">
    <citation type="submission" date="2017-09" db="EMBL/GenBank/DDBJ databases">
        <title>Depth-based differentiation of microbial function through sediment-hosted aquifers and enrichment of novel symbionts in the deep terrestrial subsurface.</title>
        <authorList>
            <person name="Probst A.J."/>
            <person name="Ladd B."/>
            <person name="Jarett J.K."/>
            <person name="Geller-Mcgrath D.E."/>
            <person name="Sieber C.M."/>
            <person name="Emerson J.B."/>
            <person name="Anantharaman K."/>
            <person name="Thomas B.C."/>
            <person name="Malmstrom R."/>
            <person name="Stieglmeier M."/>
            <person name="Klingl A."/>
            <person name="Woyke T."/>
            <person name="Ryan C.M."/>
            <person name="Banfield J.F."/>
        </authorList>
    </citation>
    <scope>NUCLEOTIDE SEQUENCE [LARGE SCALE GENOMIC DNA]</scope>
    <source>
        <strain evidence="1">CG_4_10_14_0_8_um_filter_42_10</strain>
    </source>
</reference>
<protein>
    <recommendedName>
        <fullName evidence="3">STAS/SEC14 domain-containing protein</fullName>
    </recommendedName>
</protein>
<dbReference type="Gene3D" id="3.40.50.10600">
    <property type="entry name" value="SpoIIaa-like domains"/>
    <property type="match status" value="1"/>
</dbReference>
<evidence type="ECO:0000313" key="1">
    <source>
        <dbReference type="EMBL" id="PIY97041.1"/>
    </source>
</evidence>
<organism evidence="1 2">
    <name type="scientific">Candidatus Kerfeldbacteria bacterium CG_4_10_14_0_8_um_filter_42_10</name>
    <dbReference type="NCBI Taxonomy" id="2014248"/>
    <lineage>
        <taxon>Bacteria</taxon>
        <taxon>Candidatus Kerfeldiibacteriota</taxon>
    </lineage>
</organism>
<dbReference type="Pfam" id="PF11964">
    <property type="entry name" value="SpoIIAA-like"/>
    <property type="match status" value="1"/>
</dbReference>
<dbReference type="EMBL" id="PFMD01000021">
    <property type="protein sequence ID" value="PIY97041.1"/>
    <property type="molecule type" value="Genomic_DNA"/>
</dbReference>